<dbReference type="EMBL" id="OVEO01000003">
    <property type="protein sequence ID" value="SPQ94952.1"/>
    <property type="molecule type" value="Genomic_DNA"/>
</dbReference>
<proteinExistence type="predicted"/>
<feature type="transmembrane region" description="Helical" evidence="1">
    <location>
        <begin position="98"/>
        <end position="116"/>
    </location>
</feature>
<reference evidence="2 4" key="1">
    <citation type="submission" date="2015-02" db="EMBL/GenBank/DDBJ databases">
        <authorList>
            <person name="Chooi Y.-H."/>
        </authorList>
    </citation>
    <scope>NUCLEOTIDE SEQUENCE [LARGE SCALE GENOMIC DNA]</scope>
    <source>
        <strain evidence="2">E3</strain>
    </source>
</reference>
<evidence type="ECO:0000313" key="2">
    <source>
        <dbReference type="EMBL" id="CEP02845.1"/>
    </source>
</evidence>
<protein>
    <submittedName>
        <fullName evidence="2">Uncharacterized protein</fullName>
    </submittedName>
</protein>
<evidence type="ECO:0000313" key="5">
    <source>
        <dbReference type="Proteomes" id="UP000290189"/>
    </source>
</evidence>
<dbReference type="Proteomes" id="UP000039324">
    <property type="component" value="Unassembled WGS sequence"/>
</dbReference>
<evidence type="ECO:0000256" key="1">
    <source>
        <dbReference type="SAM" id="Phobius"/>
    </source>
</evidence>
<geneLocation type="mitochondrion" evidence="3"/>
<keyword evidence="3" id="KW-0496">Mitochondrion</keyword>
<gene>
    <name evidence="2" type="ORF">PBRA_002812</name>
    <name evidence="3" type="ORF">PLBR_LOCUS2167</name>
</gene>
<sequence>MLVGKALSRRPSFNSLQSALQQPGKARAYPTGKVNVKTAIKSGMKKVKSGGDLTALGRATVTRQVIHDTASLTSAVASGAVESSVTGRAGRSLAVPKTVALITVASAVVFALGRILRAQTKA</sequence>
<keyword evidence="1" id="KW-1133">Transmembrane helix</keyword>
<dbReference type="EMBL" id="CDSF01000133">
    <property type="protein sequence ID" value="CEP02845.1"/>
    <property type="molecule type" value="Genomic_DNA"/>
</dbReference>
<organism evidence="2 4">
    <name type="scientific">Plasmodiophora brassicae</name>
    <name type="common">Clubroot disease agent</name>
    <dbReference type="NCBI Taxonomy" id="37360"/>
    <lineage>
        <taxon>Eukaryota</taxon>
        <taxon>Sar</taxon>
        <taxon>Rhizaria</taxon>
        <taxon>Endomyxa</taxon>
        <taxon>Phytomyxea</taxon>
        <taxon>Plasmodiophorida</taxon>
        <taxon>Plasmodiophoridae</taxon>
        <taxon>Plasmodiophora</taxon>
    </lineage>
</organism>
<keyword evidence="1" id="KW-0812">Transmembrane</keyword>
<dbReference type="Proteomes" id="UP000290189">
    <property type="component" value="Unassembled WGS sequence"/>
</dbReference>
<evidence type="ECO:0000313" key="3">
    <source>
        <dbReference type="EMBL" id="SPQ94952.1"/>
    </source>
</evidence>
<reference evidence="3 5" key="2">
    <citation type="submission" date="2018-03" db="EMBL/GenBank/DDBJ databases">
        <authorList>
            <person name="Fogelqvist J."/>
        </authorList>
    </citation>
    <scope>NUCLEOTIDE SEQUENCE [LARGE SCALE GENOMIC DNA]</scope>
</reference>
<keyword evidence="4" id="KW-1185">Reference proteome</keyword>
<name>A0A0G4J5K4_PLABS</name>
<evidence type="ECO:0000313" key="4">
    <source>
        <dbReference type="Proteomes" id="UP000039324"/>
    </source>
</evidence>
<dbReference type="AlphaFoldDB" id="A0A0G4J5K4"/>
<keyword evidence="1" id="KW-0472">Membrane</keyword>
<accession>A0A0G4J5K4</accession>